<gene>
    <name evidence="1" type="ORF">S06H3_45929</name>
</gene>
<organism evidence="1">
    <name type="scientific">marine sediment metagenome</name>
    <dbReference type="NCBI Taxonomy" id="412755"/>
    <lineage>
        <taxon>unclassified sequences</taxon>
        <taxon>metagenomes</taxon>
        <taxon>ecological metagenomes</taxon>
    </lineage>
</organism>
<comment type="caution">
    <text evidence="1">The sequence shown here is derived from an EMBL/GenBank/DDBJ whole genome shotgun (WGS) entry which is preliminary data.</text>
</comment>
<sequence>MSVGNEGVQEHTVINRPKEFLTLQLNMLTYLKRETSLYYLYKINLSKNAAGQIGKTGKKVLEEILLLHNDFITPRRT</sequence>
<name>X1PCY3_9ZZZZ</name>
<proteinExistence type="predicted"/>
<dbReference type="EMBL" id="BARV01028728">
    <property type="protein sequence ID" value="GAI36870.1"/>
    <property type="molecule type" value="Genomic_DNA"/>
</dbReference>
<protein>
    <submittedName>
        <fullName evidence="1">Uncharacterized protein</fullName>
    </submittedName>
</protein>
<evidence type="ECO:0000313" key="1">
    <source>
        <dbReference type="EMBL" id="GAI36870.1"/>
    </source>
</evidence>
<dbReference type="AlphaFoldDB" id="X1PCY3"/>
<accession>X1PCY3</accession>
<reference evidence="1" key="1">
    <citation type="journal article" date="2014" name="Front. Microbiol.">
        <title>High frequency of phylogenetically diverse reductive dehalogenase-homologous genes in deep subseafloor sedimentary metagenomes.</title>
        <authorList>
            <person name="Kawai M."/>
            <person name="Futagami T."/>
            <person name="Toyoda A."/>
            <person name="Takaki Y."/>
            <person name="Nishi S."/>
            <person name="Hori S."/>
            <person name="Arai W."/>
            <person name="Tsubouchi T."/>
            <person name="Morono Y."/>
            <person name="Uchiyama I."/>
            <person name="Ito T."/>
            <person name="Fujiyama A."/>
            <person name="Inagaki F."/>
            <person name="Takami H."/>
        </authorList>
    </citation>
    <scope>NUCLEOTIDE SEQUENCE</scope>
    <source>
        <strain evidence="1">Expedition CK06-06</strain>
    </source>
</reference>